<dbReference type="SUPFAM" id="SSF49899">
    <property type="entry name" value="Concanavalin A-like lectins/glucanases"/>
    <property type="match status" value="1"/>
</dbReference>
<keyword evidence="3" id="KW-1185">Reference proteome</keyword>
<dbReference type="Proteomes" id="UP000008983">
    <property type="component" value="Unassembled WGS sequence"/>
</dbReference>
<dbReference type="EC" id="3.4.21.72" evidence="2"/>
<dbReference type="RefSeq" id="XP_004032016.1">
    <property type="nucleotide sequence ID" value="XM_004031968.1"/>
</dbReference>
<feature type="non-terminal residue" evidence="2">
    <location>
        <position position="1"/>
    </location>
</feature>
<feature type="compositionally biased region" description="Pro residues" evidence="1">
    <location>
        <begin position="519"/>
        <end position="529"/>
    </location>
</feature>
<dbReference type="STRING" id="857967.G0QWI4"/>
<evidence type="ECO:0000313" key="3">
    <source>
        <dbReference type="Proteomes" id="UP000008983"/>
    </source>
</evidence>
<evidence type="ECO:0000313" key="2">
    <source>
        <dbReference type="EMBL" id="EGR30429.1"/>
    </source>
</evidence>
<dbReference type="EMBL" id="GL983996">
    <property type="protein sequence ID" value="EGR30429.1"/>
    <property type="molecule type" value="Genomic_DNA"/>
</dbReference>
<reference evidence="2 3" key="1">
    <citation type="submission" date="2011-07" db="EMBL/GenBank/DDBJ databases">
        <authorList>
            <person name="Coyne R."/>
            <person name="Brami D."/>
            <person name="Johnson J."/>
            <person name="Hostetler J."/>
            <person name="Hannick L."/>
            <person name="Clark T."/>
            <person name="Cassidy-Hanley D."/>
            <person name="Inman J."/>
        </authorList>
    </citation>
    <scope>NUCLEOTIDE SEQUENCE [LARGE SCALE GENOMIC DNA]</scope>
    <source>
        <strain evidence="2 3">G5</strain>
    </source>
</reference>
<organism evidence="2 3">
    <name type="scientific">Ichthyophthirius multifiliis</name>
    <name type="common">White spot disease agent</name>
    <name type="synonym">Ich</name>
    <dbReference type="NCBI Taxonomy" id="5932"/>
    <lineage>
        <taxon>Eukaryota</taxon>
        <taxon>Sar</taxon>
        <taxon>Alveolata</taxon>
        <taxon>Ciliophora</taxon>
        <taxon>Intramacronucleata</taxon>
        <taxon>Oligohymenophorea</taxon>
        <taxon>Hymenostomatida</taxon>
        <taxon>Ophryoglenina</taxon>
        <taxon>Ichthyophthirius</taxon>
    </lineage>
</organism>
<sequence>PTKPTITEPTKPTITEPTKPTITEPTKPTITEPTKPTITEPTKPTVPTKTITVPTVPVEPTKPTITEPTKPTITEPTKPTITEPTKPTITEPTKPTITEPTKPTITEPTKPTITEPTKPTVPTKTITVPTVPVEPTKPTITEPTKPTITEPTKPTITEPTKPTITEPTKPTITEPTKPTITEPTKPTVPTKTITVPTVPVEPTKPTITEPTKPTTTEPTKPTITEPTKPTITEPTKPTVPTKTITVPTVPVEPTKPTITEPTKPTITEPTKPTITEPTKPTITEPTKPTITEPTKPTITEPTESPKTPTPSVHIQLCEDILKVKQFDYNSPEPQPVFRSWTNQFNNEQEFAIQLKFRLSKNIDRNDIATIYHLNSNQNPEDSSSFGDRVLALQIHGNKLIFSTYDINSENVVAISEVNFDSRRTEGKWIQVYHAFSPLLNKVYGLIDFGFKQSEFILENAIHQDSSVYHLFVGQSFNSRNFPGEIKNVSFYVGSGAYQESFKSSETCQKVTVPNTNVPTVPPTIPPTHPQTPVTIPTDPVVPVPEDPSIEIIKIEECISDTILIQETFFYQFEQSPLTKTLDIECDKISAYSVEGYFKVSSEVENKEWATGFHLTSTRKFEESDHEKPGDRVLAFMVIGNIMHFSTYDLNTSNTNYYHNIPFEDCDQDRWIYVYFGYSFQLQKAYLYTQIERKLPVIKVFENIKHDHNDFYQIFVGQSYNHKNFPGEIRQLIFKANSCAYIEQGFVFQVPQGKPNNVGLVQMSKGLSFKSKCSKQKKFLSL</sequence>
<protein>
    <submittedName>
        <fullName evidence="2">Induced during granule regeneration 1, putative</fullName>
        <ecNumber evidence="2">3.4.21.72</ecNumber>
    </submittedName>
</protein>
<accession>G0QWI4</accession>
<dbReference type="GO" id="GO:0005634">
    <property type="term" value="C:nucleus"/>
    <property type="evidence" value="ECO:0007669"/>
    <property type="project" value="InterPro"/>
</dbReference>
<dbReference type="PANTHER" id="PTHR13354">
    <property type="entry name" value="ROUND SPERMATID BASIC PROTEIN 1"/>
    <property type="match status" value="1"/>
</dbReference>
<dbReference type="InParanoid" id="G0QWI4"/>
<keyword evidence="2" id="KW-0378">Hydrolase</keyword>
<feature type="region of interest" description="Disordered" evidence="1">
    <location>
        <begin position="1"/>
        <end position="310"/>
    </location>
</feature>
<dbReference type="OMA" id="NLHPIPH"/>
<dbReference type="eggNOG" id="ENOG502R2V2">
    <property type="taxonomic scope" value="Eukaryota"/>
</dbReference>
<name>G0QWI4_ICHMU</name>
<dbReference type="OrthoDB" id="296092at2759"/>
<feature type="region of interest" description="Disordered" evidence="1">
    <location>
        <begin position="518"/>
        <end position="540"/>
    </location>
</feature>
<dbReference type="PRINTS" id="PR01217">
    <property type="entry name" value="PRICHEXTENSN"/>
</dbReference>
<dbReference type="Gene3D" id="2.60.120.200">
    <property type="match status" value="1"/>
</dbReference>
<dbReference type="PANTHER" id="PTHR13354:SF11">
    <property type="entry name" value="LYSINE-SPECIFIC DEMETHYLASE 9"/>
    <property type="match status" value="1"/>
</dbReference>
<dbReference type="InterPro" id="IPR013320">
    <property type="entry name" value="ConA-like_dom_sf"/>
</dbReference>
<dbReference type="GO" id="GO:0016787">
    <property type="term" value="F:hydrolase activity"/>
    <property type="evidence" value="ECO:0007669"/>
    <property type="project" value="UniProtKB-KW"/>
</dbReference>
<dbReference type="GeneID" id="14906540"/>
<evidence type="ECO:0000256" key="1">
    <source>
        <dbReference type="SAM" id="MobiDB-lite"/>
    </source>
</evidence>
<proteinExistence type="predicted"/>
<dbReference type="InterPro" id="IPR026306">
    <property type="entry name" value="RSBN1/Dpy-2/CEP530"/>
</dbReference>
<gene>
    <name evidence="2" type="ORF">IMG5_132510</name>
</gene>
<dbReference type="AlphaFoldDB" id="G0QWI4"/>